<keyword evidence="3" id="KW-0328">Glycosyltransferase</keyword>
<comment type="subcellular location">
    <subcellularLocation>
        <location evidence="1">Cell membrane</location>
        <topology evidence="1">Multi-pass membrane protein</topology>
    </subcellularLocation>
</comment>
<keyword evidence="2" id="KW-1003">Cell membrane</keyword>
<dbReference type="STRING" id="1802525.A2975_05200"/>
<evidence type="ECO:0000256" key="3">
    <source>
        <dbReference type="ARBA" id="ARBA00022676"/>
    </source>
</evidence>
<feature type="transmembrane region" description="Helical" evidence="8">
    <location>
        <begin position="313"/>
        <end position="332"/>
    </location>
</feature>
<evidence type="ECO:0000256" key="4">
    <source>
        <dbReference type="ARBA" id="ARBA00022679"/>
    </source>
</evidence>
<keyword evidence="4" id="KW-0808">Transferase</keyword>
<feature type="transmembrane region" description="Helical" evidence="8">
    <location>
        <begin position="288"/>
        <end position="306"/>
    </location>
</feature>
<dbReference type="PANTHER" id="PTHR33908:SF11">
    <property type="entry name" value="MEMBRANE PROTEIN"/>
    <property type="match status" value="1"/>
</dbReference>
<dbReference type="InterPro" id="IPR050297">
    <property type="entry name" value="LipidA_mod_glycosyltrf_83"/>
</dbReference>
<feature type="transmembrane region" description="Helical" evidence="8">
    <location>
        <begin position="216"/>
        <end position="234"/>
    </location>
</feature>
<dbReference type="Proteomes" id="UP000178429">
    <property type="component" value="Unassembled WGS sequence"/>
</dbReference>
<evidence type="ECO:0000256" key="2">
    <source>
        <dbReference type="ARBA" id="ARBA00022475"/>
    </source>
</evidence>
<evidence type="ECO:0000256" key="8">
    <source>
        <dbReference type="SAM" id="Phobius"/>
    </source>
</evidence>
<dbReference type="PANTHER" id="PTHR33908">
    <property type="entry name" value="MANNOSYLTRANSFERASE YKCB-RELATED"/>
    <property type="match status" value="1"/>
</dbReference>
<name>A0A1F8C0U3_9BACT</name>
<keyword evidence="5 8" id="KW-0812">Transmembrane</keyword>
<gene>
    <name evidence="10" type="ORF">A2975_05200</name>
</gene>
<evidence type="ECO:0000256" key="1">
    <source>
        <dbReference type="ARBA" id="ARBA00004651"/>
    </source>
</evidence>
<feature type="transmembrane region" description="Helical" evidence="8">
    <location>
        <begin position="171"/>
        <end position="204"/>
    </location>
</feature>
<feature type="transmembrane region" description="Helical" evidence="8">
    <location>
        <begin position="363"/>
        <end position="382"/>
    </location>
</feature>
<keyword evidence="6 8" id="KW-1133">Transmembrane helix</keyword>
<comment type="caution">
    <text evidence="10">The sequence shown here is derived from an EMBL/GenBank/DDBJ whole genome shotgun (WGS) entry which is preliminary data.</text>
</comment>
<feature type="transmembrane region" description="Helical" evidence="8">
    <location>
        <begin position="122"/>
        <end position="141"/>
    </location>
</feature>
<reference evidence="10 11" key="1">
    <citation type="journal article" date="2016" name="Nat. Commun.">
        <title>Thousands of microbial genomes shed light on interconnected biogeochemical processes in an aquifer system.</title>
        <authorList>
            <person name="Anantharaman K."/>
            <person name="Brown C.T."/>
            <person name="Hug L.A."/>
            <person name="Sharon I."/>
            <person name="Castelle C.J."/>
            <person name="Probst A.J."/>
            <person name="Thomas B.C."/>
            <person name="Singh A."/>
            <person name="Wilkins M.J."/>
            <person name="Karaoz U."/>
            <person name="Brodie E.L."/>
            <person name="Williams K.H."/>
            <person name="Hubbard S.S."/>
            <person name="Banfield J.F."/>
        </authorList>
    </citation>
    <scope>NUCLEOTIDE SEQUENCE [LARGE SCALE GENOMIC DNA]</scope>
</reference>
<accession>A0A1F8C0U3</accession>
<dbReference type="InterPro" id="IPR038731">
    <property type="entry name" value="RgtA/B/C-like"/>
</dbReference>
<keyword evidence="7 8" id="KW-0472">Membrane</keyword>
<evidence type="ECO:0000313" key="11">
    <source>
        <dbReference type="Proteomes" id="UP000178429"/>
    </source>
</evidence>
<dbReference type="GO" id="GO:0005886">
    <property type="term" value="C:plasma membrane"/>
    <property type="evidence" value="ECO:0007669"/>
    <property type="project" value="UniProtKB-SubCell"/>
</dbReference>
<evidence type="ECO:0000259" key="9">
    <source>
        <dbReference type="Pfam" id="PF13231"/>
    </source>
</evidence>
<dbReference type="GO" id="GO:0016763">
    <property type="term" value="F:pentosyltransferase activity"/>
    <property type="evidence" value="ECO:0007669"/>
    <property type="project" value="TreeGrafter"/>
</dbReference>
<dbReference type="Pfam" id="PF13231">
    <property type="entry name" value="PMT_2"/>
    <property type="match status" value="1"/>
</dbReference>
<dbReference type="AlphaFoldDB" id="A0A1F8C0U3"/>
<dbReference type="EMBL" id="MGHL01000007">
    <property type="protein sequence ID" value="OGM69974.1"/>
    <property type="molecule type" value="Genomic_DNA"/>
</dbReference>
<evidence type="ECO:0000256" key="6">
    <source>
        <dbReference type="ARBA" id="ARBA00022989"/>
    </source>
</evidence>
<evidence type="ECO:0000256" key="7">
    <source>
        <dbReference type="ARBA" id="ARBA00023136"/>
    </source>
</evidence>
<feature type="transmembrane region" description="Helical" evidence="8">
    <location>
        <begin position="338"/>
        <end position="356"/>
    </location>
</feature>
<protein>
    <recommendedName>
        <fullName evidence="9">Glycosyltransferase RgtA/B/C/D-like domain-containing protein</fullName>
    </recommendedName>
</protein>
<proteinExistence type="predicted"/>
<evidence type="ECO:0000256" key="5">
    <source>
        <dbReference type="ARBA" id="ARBA00022692"/>
    </source>
</evidence>
<feature type="transmembrane region" description="Helical" evidence="8">
    <location>
        <begin position="14"/>
        <end position="42"/>
    </location>
</feature>
<feature type="transmembrane region" description="Helical" evidence="8">
    <location>
        <begin position="94"/>
        <end position="116"/>
    </location>
</feature>
<feature type="transmembrane region" description="Helical" evidence="8">
    <location>
        <begin position="62"/>
        <end position="82"/>
    </location>
</feature>
<organism evidence="10 11">
    <name type="scientific">Candidatus Woesebacteria bacterium RIFCSPLOWO2_01_FULL_44_14</name>
    <dbReference type="NCBI Taxonomy" id="1802525"/>
    <lineage>
        <taxon>Bacteria</taxon>
        <taxon>Candidatus Woeseibacteriota</taxon>
    </lineage>
</organism>
<evidence type="ECO:0000313" key="10">
    <source>
        <dbReference type="EMBL" id="OGM69974.1"/>
    </source>
</evidence>
<dbReference type="GO" id="GO:0009103">
    <property type="term" value="P:lipopolysaccharide biosynthetic process"/>
    <property type="evidence" value="ECO:0007669"/>
    <property type="project" value="UniProtKB-ARBA"/>
</dbReference>
<feature type="domain" description="Glycosyltransferase RgtA/B/C/D-like" evidence="9">
    <location>
        <begin position="75"/>
        <end position="227"/>
    </location>
</feature>
<sequence length="502" mass="57330">MFEKLKKEILGHKVVYVLLFAALVMGLFIRIYRTGAILGFYFDQGRDALKIWDFWHKGDIMLIGPTTGIAGILRGPFYYYLIAPFYLLGGGDPVAPAVFLAVLSIAAVVVLYYLGAKYFNRTVGLFAAIVASGSFYIMLASRWLSNPTPMLLLSVLLLWCMFAIHDGKKWLWVVVAFIAGSSLFHFGSAGEVYYFLSLLIFFIWQMKRKNLPGVKIILVSIGAFVFTALPQVIFDIKSGGLLRASIAKFLIGEKSFKISFWEVMGQRFKFYYDVFASKIFHWIRPRELALLAVVGGSFLIFFRKLWKSDYFKITFLLFASPIVGLFFFQGNFGNIYDYYLTGYYLIFVLLFAIVLVEIWKLKWLGKAFVAFFFWVFITWNGMVDRYKIIAGFDGPGTVVLGNQKQAIDWIYEDAAGRPFNTDVYVPPVIPHAYDYLFLWLGTTKYGYVPQGSEGDLLYTLYEDDPPHPERLAEWLARQAGIGQVEQETSFGGITVQRRARIK</sequence>